<dbReference type="Proteomes" id="UP000694383">
    <property type="component" value="Unplaced"/>
</dbReference>
<sequence>MFTEKMAAPRKAAVILKAVKKISVQFCPFESNVRSTREFLAMVGSEKVRATNMNCEVTSIVTHDKSEPVVDVTYVDGERLLMKGAKLTSAEMLSAFQSRCTAKDTQTIGGGKK</sequence>
<evidence type="ECO:0000313" key="9">
    <source>
        <dbReference type="Ensembl" id="ENSOSIP00000000041.1"/>
    </source>
</evidence>
<keyword evidence="3" id="KW-0809">Transit peptide</keyword>
<reference evidence="9" key="1">
    <citation type="submission" date="2025-08" db="UniProtKB">
        <authorList>
            <consortium name="Ensembl"/>
        </authorList>
    </citation>
    <scope>IDENTIFICATION</scope>
</reference>
<dbReference type="Ensembl" id="ENSOSIT00000000046.1">
    <property type="protein sequence ID" value="ENSOSIP00000000041.1"/>
    <property type="gene ID" value="ENSOSIG00000000035.1"/>
</dbReference>
<proteinExistence type="inferred from homology"/>
<name>A0A8C7VCI3_9TELE</name>
<accession>A0A8C7VCI3</accession>
<evidence type="ECO:0000256" key="3">
    <source>
        <dbReference type="ARBA" id="ARBA00022946"/>
    </source>
</evidence>
<evidence type="ECO:0000256" key="2">
    <source>
        <dbReference type="ARBA" id="ARBA00005557"/>
    </source>
</evidence>
<organism evidence="9 10">
    <name type="scientific">Oryzias sinensis</name>
    <name type="common">Chinese medaka</name>
    <dbReference type="NCBI Taxonomy" id="183150"/>
    <lineage>
        <taxon>Eukaryota</taxon>
        <taxon>Metazoa</taxon>
        <taxon>Chordata</taxon>
        <taxon>Craniata</taxon>
        <taxon>Vertebrata</taxon>
        <taxon>Euteleostomi</taxon>
        <taxon>Actinopterygii</taxon>
        <taxon>Neopterygii</taxon>
        <taxon>Teleostei</taxon>
        <taxon>Neoteleostei</taxon>
        <taxon>Acanthomorphata</taxon>
        <taxon>Ovalentaria</taxon>
        <taxon>Atherinomorphae</taxon>
        <taxon>Beloniformes</taxon>
        <taxon>Adrianichthyidae</taxon>
        <taxon>Oryziinae</taxon>
        <taxon>Oryzias</taxon>
    </lineage>
</organism>
<evidence type="ECO:0000256" key="4">
    <source>
        <dbReference type="ARBA" id="ARBA00022980"/>
    </source>
</evidence>
<comment type="subcellular location">
    <subcellularLocation>
        <location evidence="1">Mitochondrion</location>
    </subcellularLocation>
</comment>
<dbReference type="PANTHER" id="PTHR33618:SF1">
    <property type="entry name" value="LARGE RIBOSOMAL SUBUNIT PROTEIN ML53"/>
    <property type="match status" value="1"/>
</dbReference>
<dbReference type="InterPro" id="IPR019716">
    <property type="entry name" value="Ribosomal_mL53"/>
</dbReference>
<dbReference type="AlphaFoldDB" id="A0A8C7VCI3"/>
<evidence type="ECO:0000313" key="10">
    <source>
        <dbReference type="Proteomes" id="UP000694383"/>
    </source>
</evidence>
<dbReference type="Gene3D" id="3.40.30.10">
    <property type="entry name" value="Glutaredoxin"/>
    <property type="match status" value="1"/>
</dbReference>
<protein>
    <recommendedName>
        <fullName evidence="7">Large ribosomal subunit protein mL53</fullName>
    </recommendedName>
    <alternativeName>
        <fullName evidence="8">39S ribosomal protein L53, mitochondrial</fullName>
    </alternativeName>
</protein>
<evidence type="ECO:0000256" key="7">
    <source>
        <dbReference type="ARBA" id="ARBA00035180"/>
    </source>
</evidence>
<evidence type="ECO:0000256" key="8">
    <source>
        <dbReference type="ARBA" id="ARBA00042721"/>
    </source>
</evidence>
<comment type="similarity">
    <text evidence="2">Belongs to the mitochondrion-specific ribosomal protein mL53 family.</text>
</comment>
<keyword evidence="5" id="KW-0496">Mitochondrion</keyword>
<dbReference type="InterPro" id="IPR052473">
    <property type="entry name" value="mtLSU_mL53"/>
</dbReference>
<dbReference type="GeneTree" id="ENSGT00940000164970"/>
<dbReference type="Pfam" id="PF10780">
    <property type="entry name" value="MRP_L53"/>
    <property type="match status" value="1"/>
</dbReference>
<evidence type="ECO:0000256" key="5">
    <source>
        <dbReference type="ARBA" id="ARBA00023128"/>
    </source>
</evidence>
<evidence type="ECO:0000256" key="6">
    <source>
        <dbReference type="ARBA" id="ARBA00023274"/>
    </source>
</evidence>
<reference evidence="9" key="2">
    <citation type="submission" date="2025-09" db="UniProtKB">
        <authorList>
            <consortium name="Ensembl"/>
        </authorList>
    </citation>
    <scope>IDENTIFICATION</scope>
</reference>
<dbReference type="GO" id="GO:0005762">
    <property type="term" value="C:mitochondrial large ribosomal subunit"/>
    <property type="evidence" value="ECO:0007669"/>
    <property type="project" value="TreeGrafter"/>
</dbReference>
<evidence type="ECO:0000256" key="1">
    <source>
        <dbReference type="ARBA" id="ARBA00004173"/>
    </source>
</evidence>
<dbReference type="PANTHER" id="PTHR33618">
    <property type="entry name" value="39S RIBOSOMAL PROTEIN L53, MITOCHONDRIAL"/>
    <property type="match status" value="1"/>
</dbReference>
<keyword evidence="10" id="KW-1185">Reference proteome</keyword>
<keyword evidence="4" id="KW-0689">Ribosomal protein</keyword>
<keyword evidence="6" id="KW-0687">Ribonucleoprotein</keyword>